<reference evidence="1 2" key="2">
    <citation type="submission" date="2018-11" db="EMBL/GenBank/DDBJ databases">
        <authorList>
            <consortium name="Pathogen Informatics"/>
        </authorList>
    </citation>
    <scope>NUCLEOTIDE SEQUENCE [LARGE SCALE GENOMIC DNA]</scope>
    <source>
        <strain evidence="1">Dakar</strain>
        <strain evidence="2">Dakar, Senegal</strain>
    </source>
</reference>
<dbReference type="WBParaSite" id="SCUD_0000577101-mRNA-1">
    <property type="protein sequence ID" value="SCUD_0000577101-mRNA-1"/>
    <property type="gene ID" value="SCUD_0000577101"/>
</dbReference>
<reference evidence="3" key="1">
    <citation type="submission" date="2016-06" db="UniProtKB">
        <authorList>
            <consortium name="WormBaseParasite"/>
        </authorList>
    </citation>
    <scope>IDENTIFICATION</scope>
</reference>
<name>A0A183JST1_9TREM</name>
<dbReference type="Proteomes" id="UP000279833">
    <property type="component" value="Unassembled WGS sequence"/>
</dbReference>
<gene>
    <name evidence="1" type="ORF">SCUD_LOCUS5771</name>
</gene>
<proteinExistence type="predicted"/>
<dbReference type="AlphaFoldDB" id="A0A183JST1"/>
<evidence type="ECO:0000313" key="2">
    <source>
        <dbReference type="Proteomes" id="UP000279833"/>
    </source>
</evidence>
<protein>
    <submittedName>
        <fullName evidence="3">HTH_7 domain-containing protein</fullName>
    </submittedName>
</protein>
<accession>A0A183JST1</accession>
<sequence>EAEAIQRLAEARAQSIQTIARAIGTKVSNIFQYIESYH</sequence>
<evidence type="ECO:0000313" key="3">
    <source>
        <dbReference type="WBParaSite" id="SCUD_0000577101-mRNA-1"/>
    </source>
</evidence>
<keyword evidence="2" id="KW-1185">Reference proteome</keyword>
<organism evidence="3">
    <name type="scientific">Schistosoma curassoni</name>
    <dbReference type="NCBI Taxonomy" id="6186"/>
    <lineage>
        <taxon>Eukaryota</taxon>
        <taxon>Metazoa</taxon>
        <taxon>Spiralia</taxon>
        <taxon>Lophotrochozoa</taxon>
        <taxon>Platyhelminthes</taxon>
        <taxon>Trematoda</taxon>
        <taxon>Digenea</taxon>
        <taxon>Strigeidida</taxon>
        <taxon>Schistosomatoidea</taxon>
        <taxon>Schistosomatidae</taxon>
        <taxon>Schistosoma</taxon>
    </lineage>
</organism>
<dbReference type="EMBL" id="UZAK01010307">
    <property type="protein sequence ID" value="VDO98257.1"/>
    <property type="molecule type" value="Genomic_DNA"/>
</dbReference>
<evidence type="ECO:0000313" key="1">
    <source>
        <dbReference type="EMBL" id="VDO98257.1"/>
    </source>
</evidence>